<reference evidence="1" key="1">
    <citation type="submission" date="2020-11" db="EMBL/GenBank/DDBJ databases">
        <authorList>
            <person name="Whitehead M."/>
        </authorList>
    </citation>
    <scope>NUCLEOTIDE SEQUENCE</scope>
    <source>
        <strain evidence="1">EGII</strain>
    </source>
</reference>
<protein>
    <submittedName>
        <fullName evidence="1">(Mediterranean fruit fly) hypothetical protein</fullName>
    </submittedName>
</protein>
<sequence length="160" mass="17249">MLFAKINADLSTRGAKTRPTAMGKGCCKEALRPIASCRDEVFLDLSGARYNASNKAIVDSLELDYAELAVIPQAKNKSGSTFMYLLSNARCTDVAGKNCGGCHADVLVLFSRTVQDWVISAVRTGGAKLEIRLLGLSYLEACAERLFLYSSLKMVASKGN</sequence>
<name>A0A811UCP4_CERCA</name>
<evidence type="ECO:0000313" key="2">
    <source>
        <dbReference type="Proteomes" id="UP000606786"/>
    </source>
</evidence>
<dbReference type="AlphaFoldDB" id="A0A811UCP4"/>
<dbReference type="Proteomes" id="UP000606786">
    <property type="component" value="Unassembled WGS sequence"/>
</dbReference>
<gene>
    <name evidence="1" type="ORF">CCAP1982_LOCUS5338</name>
</gene>
<keyword evidence="2" id="KW-1185">Reference proteome</keyword>
<organism evidence="1 2">
    <name type="scientific">Ceratitis capitata</name>
    <name type="common">Mediterranean fruit fly</name>
    <name type="synonym">Tephritis capitata</name>
    <dbReference type="NCBI Taxonomy" id="7213"/>
    <lineage>
        <taxon>Eukaryota</taxon>
        <taxon>Metazoa</taxon>
        <taxon>Ecdysozoa</taxon>
        <taxon>Arthropoda</taxon>
        <taxon>Hexapoda</taxon>
        <taxon>Insecta</taxon>
        <taxon>Pterygota</taxon>
        <taxon>Neoptera</taxon>
        <taxon>Endopterygota</taxon>
        <taxon>Diptera</taxon>
        <taxon>Brachycera</taxon>
        <taxon>Muscomorpha</taxon>
        <taxon>Tephritoidea</taxon>
        <taxon>Tephritidae</taxon>
        <taxon>Ceratitis</taxon>
        <taxon>Ceratitis</taxon>
    </lineage>
</organism>
<comment type="caution">
    <text evidence="1">The sequence shown here is derived from an EMBL/GenBank/DDBJ whole genome shotgun (WGS) entry which is preliminary data.</text>
</comment>
<proteinExistence type="predicted"/>
<evidence type="ECO:0000313" key="1">
    <source>
        <dbReference type="EMBL" id="CAD6996654.1"/>
    </source>
</evidence>
<accession>A0A811UCP4</accession>
<dbReference type="EMBL" id="CAJHJT010000012">
    <property type="protein sequence ID" value="CAD6996654.1"/>
    <property type="molecule type" value="Genomic_DNA"/>
</dbReference>